<dbReference type="EMBL" id="CH473948">
    <property type="protein sequence ID" value="EDM05967.1"/>
    <property type="molecule type" value="Genomic_DNA"/>
</dbReference>
<evidence type="ECO:0000313" key="1">
    <source>
        <dbReference type="EMBL" id="EDM05967.1"/>
    </source>
</evidence>
<gene>
    <name evidence="1" type="ORF">rCG_34398</name>
</gene>
<accession>A6HIW2</accession>
<dbReference type="Proteomes" id="UP000234681">
    <property type="component" value="Chromosome 10"/>
</dbReference>
<protein>
    <submittedName>
        <fullName evidence="1">RCG34398</fullName>
    </submittedName>
</protein>
<proteinExistence type="predicted"/>
<name>A6HIW2_RAT</name>
<evidence type="ECO:0000313" key="2">
    <source>
        <dbReference type="Proteomes" id="UP000234681"/>
    </source>
</evidence>
<reference evidence="1 2" key="1">
    <citation type="submission" date="2005-07" db="EMBL/GenBank/DDBJ databases">
        <authorList>
            <person name="Mural R.J."/>
            <person name="Li P.W."/>
            <person name="Adams M.D."/>
            <person name="Amanatides P.G."/>
            <person name="Baden-Tillson H."/>
            <person name="Barnstead M."/>
            <person name="Chin S.H."/>
            <person name="Dew I."/>
            <person name="Evans C.A."/>
            <person name="Ferriera S."/>
            <person name="Flanigan M."/>
            <person name="Fosler C."/>
            <person name="Glodek A."/>
            <person name="Gu Z."/>
            <person name="Holt R.A."/>
            <person name="Jennings D."/>
            <person name="Kraft C.L."/>
            <person name="Lu F."/>
            <person name="Nguyen T."/>
            <person name="Nusskern D.R."/>
            <person name="Pfannkoch C.M."/>
            <person name="Sitter C."/>
            <person name="Sutton G.G."/>
            <person name="Venter J.C."/>
            <person name="Wang Z."/>
            <person name="Woodage T."/>
            <person name="Zheng X.H."/>
            <person name="Zhong F."/>
        </authorList>
    </citation>
    <scope>NUCLEOTIDE SEQUENCE [LARGE SCALE GENOMIC DNA]</scope>
    <source>
        <strain>BN</strain>
        <strain evidence="2">Sprague-Dawley</strain>
    </source>
</reference>
<dbReference type="AlphaFoldDB" id="A6HIW2"/>
<organism evidence="1 2">
    <name type="scientific">Rattus norvegicus</name>
    <name type="common">Rat</name>
    <dbReference type="NCBI Taxonomy" id="10116"/>
    <lineage>
        <taxon>Eukaryota</taxon>
        <taxon>Metazoa</taxon>
        <taxon>Chordata</taxon>
        <taxon>Craniata</taxon>
        <taxon>Vertebrata</taxon>
        <taxon>Euteleostomi</taxon>
        <taxon>Mammalia</taxon>
        <taxon>Eutheria</taxon>
        <taxon>Euarchontoglires</taxon>
        <taxon>Glires</taxon>
        <taxon>Rodentia</taxon>
        <taxon>Myomorpha</taxon>
        <taxon>Muroidea</taxon>
        <taxon>Muridae</taxon>
        <taxon>Murinae</taxon>
        <taxon>Rattus</taxon>
    </lineage>
</organism>
<sequence>MGVDGIGRGWAKHLRSNQPKDFLDLFRFFVPESGSFSLRGIRPPPTFCNADCWRGWREKGTKTGTWRTDQKVAN</sequence>